<protein>
    <submittedName>
        <fullName evidence="2">Ketosteroid isomerase-like protein</fullName>
    </submittedName>
</protein>
<gene>
    <name evidence="2" type="ORF">CLV43_107146</name>
</gene>
<dbReference type="EMBL" id="PVTF01000007">
    <property type="protein sequence ID" value="PRY39563.1"/>
    <property type="molecule type" value="Genomic_DNA"/>
</dbReference>
<sequence length="126" mass="13628">MDTMTDAERMVHTMCAAADADDAETFASFFSDTAYFRFANAEPLTGRAAIAAATAATVSATLPIRHRVDQVAQVGSQLFCRFTIQASRPDGEVLDLPCVTVIGMEDGKIVDYRVHMDIAPALLDVR</sequence>
<dbReference type="InterPro" id="IPR032710">
    <property type="entry name" value="NTF2-like_dom_sf"/>
</dbReference>
<evidence type="ECO:0000259" key="1">
    <source>
        <dbReference type="Pfam" id="PF12680"/>
    </source>
</evidence>
<keyword evidence="3" id="KW-1185">Reference proteome</keyword>
<accession>A0A2T0T1R1</accession>
<feature type="domain" description="SnoaL-like" evidence="1">
    <location>
        <begin position="11"/>
        <end position="112"/>
    </location>
</feature>
<dbReference type="AlphaFoldDB" id="A0A2T0T1R1"/>
<keyword evidence="2" id="KW-0413">Isomerase</keyword>
<dbReference type="Pfam" id="PF12680">
    <property type="entry name" value="SnoaL_2"/>
    <property type="match status" value="1"/>
</dbReference>
<proteinExistence type="predicted"/>
<dbReference type="SUPFAM" id="SSF54427">
    <property type="entry name" value="NTF2-like"/>
    <property type="match status" value="1"/>
</dbReference>
<dbReference type="Gene3D" id="3.10.450.50">
    <property type="match status" value="1"/>
</dbReference>
<dbReference type="InterPro" id="IPR037401">
    <property type="entry name" value="SnoaL-like"/>
</dbReference>
<evidence type="ECO:0000313" key="3">
    <source>
        <dbReference type="Proteomes" id="UP000239494"/>
    </source>
</evidence>
<name>A0A2T0T1R1_9PSEU</name>
<dbReference type="GO" id="GO:0016853">
    <property type="term" value="F:isomerase activity"/>
    <property type="evidence" value="ECO:0007669"/>
    <property type="project" value="UniProtKB-KW"/>
</dbReference>
<reference evidence="2 3" key="1">
    <citation type="submission" date="2018-03" db="EMBL/GenBank/DDBJ databases">
        <title>Genomic Encyclopedia of Archaeal and Bacterial Type Strains, Phase II (KMG-II): from individual species to whole genera.</title>
        <authorList>
            <person name="Goeker M."/>
        </authorList>
    </citation>
    <scope>NUCLEOTIDE SEQUENCE [LARGE SCALE GENOMIC DNA]</scope>
    <source>
        <strain evidence="2 3">DSM 44720</strain>
    </source>
</reference>
<comment type="caution">
    <text evidence="2">The sequence shown here is derived from an EMBL/GenBank/DDBJ whole genome shotgun (WGS) entry which is preliminary data.</text>
</comment>
<evidence type="ECO:0000313" key="2">
    <source>
        <dbReference type="EMBL" id="PRY39563.1"/>
    </source>
</evidence>
<dbReference type="Proteomes" id="UP000239494">
    <property type="component" value="Unassembled WGS sequence"/>
</dbReference>
<organism evidence="2 3">
    <name type="scientific">Umezawaea tangerina</name>
    <dbReference type="NCBI Taxonomy" id="84725"/>
    <lineage>
        <taxon>Bacteria</taxon>
        <taxon>Bacillati</taxon>
        <taxon>Actinomycetota</taxon>
        <taxon>Actinomycetes</taxon>
        <taxon>Pseudonocardiales</taxon>
        <taxon>Pseudonocardiaceae</taxon>
        <taxon>Umezawaea</taxon>
    </lineage>
</organism>